<feature type="region of interest" description="Disordered" evidence="1">
    <location>
        <begin position="65"/>
        <end position="96"/>
    </location>
</feature>
<protein>
    <submittedName>
        <fullName evidence="2">Uncharacterized protein</fullName>
    </submittedName>
</protein>
<dbReference type="Proteomes" id="UP000827092">
    <property type="component" value="Unassembled WGS sequence"/>
</dbReference>
<evidence type="ECO:0000313" key="3">
    <source>
        <dbReference type="Proteomes" id="UP000827092"/>
    </source>
</evidence>
<gene>
    <name evidence="2" type="ORF">JTE90_024749</name>
</gene>
<proteinExistence type="predicted"/>
<dbReference type="EMBL" id="JAFNEN010000539">
    <property type="protein sequence ID" value="KAG8181001.1"/>
    <property type="molecule type" value="Genomic_DNA"/>
</dbReference>
<reference evidence="2 3" key="1">
    <citation type="journal article" date="2022" name="Nat. Ecol. Evol.">
        <title>A masculinizing supergene underlies an exaggerated male reproductive morph in a spider.</title>
        <authorList>
            <person name="Hendrickx F."/>
            <person name="De Corte Z."/>
            <person name="Sonet G."/>
            <person name="Van Belleghem S.M."/>
            <person name="Kostlbacher S."/>
            <person name="Vangestel C."/>
        </authorList>
    </citation>
    <scope>NUCLEOTIDE SEQUENCE [LARGE SCALE GENOMIC DNA]</scope>
    <source>
        <strain evidence="2">W744_W776</strain>
    </source>
</reference>
<sequence length="96" mass="10901">MTIELSGEKYPTLSMVIPLLRGLQHTIKNRSRKAATPYYYSWVSRSQSAKDPHFKKTAFGVEENSKKAETSVKSELQRMLSKNKSSSADDCFRKLG</sequence>
<evidence type="ECO:0000313" key="2">
    <source>
        <dbReference type="EMBL" id="KAG8181001.1"/>
    </source>
</evidence>
<dbReference type="AlphaFoldDB" id="A0AAV6UBJ5"/>
<name>A0AAV6UBJ5_9ARAC</name>
<keyword evidence="3" id="KW-1185">Reference proteome</keyword>
<evidence type="ECO:0000256" key="1">
    <source>
        <dbReference type="SAM" id="MobiDB-lite"/>
    </source>
</evidence>
<comment type="caution">
    <text evidence="2">The sequence shown here is derived from an EMBL/GenBank/DDBJ whole genome shotgun (WGS) entry which is preliminary data.</text>
</comment>
<organism evidence="2 3">
    <name type="scientific">Oedothorax gibbosus</name>
    <dbReference type="NCBI Taxonomy" id="931172"/>
    <lineage>
        <taxon>Eukaryota</taxon>
        <taxon>Metazoa</taxon>
        <taxon>Ecdysozoa</taxon>
        <taxon>Arthropoda</taxon>
        <taxon>Chelicerata</taxon>
        <taxon>Arachnida</taxon>
        <taxon>Araneae</taxon>
        <taxon>Araneomorphae</taxon>
        <taxon>Entelegynae</taxon>
        <taxon>Araneoidea</taxon>
        <taxon>Linyphiidae</taxon>
        <taxon>Erigoninae</taxon>
        <taxon>Oedothorax</taxon>
    </lineage>
</organism>
<accession>A0AAV6UBJ5</accession>
<feature type="compositionally biased region" description="Basic and acidic residues" evidence="1">
    <location>
        <begin position="65"/>
        <end position="76"/>
    </location>
</feature>